<evidence type="ECO:0000256" key="7">
    <source>
        <dbReference type="SAM" id="SignalP"/>
    </source>
</evidence>
<comment type="cofactor">
    <cofactor evidence="6">
        <name>Cu cation</name>
        <dbReference type="ChEBI" id="CHEBI:23378"/>
    </cofactor>
    <text evidence="6">Binds 1 copper ion per subunit.</text>
</comment>
<evidence type="ECO:0000256" key="2">
    <source>
        <dbReference type="ARBA" id="ARBA00022833"/>
    </source>
</evidence>
<evidence type="ECO:0000256" key="5">
    <source>
        <dbReference type="ARBA" id="ARBA00049204"/>
    </source>
</evidence>
<reference evidence="9" key="1">
    <citation type="submission" date="2021-12" db="EMBL/GenBank/DDBJ databases">
        <authorList>
            <person name="King R."/>
        </authorList>
    </citation>
    <scope>NUCLEOTIDE SEQUENCE</scope>
</reference>
<comment type="function">
    <text evidence="6">Destroys radicals which are normally produced within the cells and which are toxic to biological systems.</text>
</comment>
<dbReference type="GO" id="GO:0004784">
    <property type="term" value="F:superoxide dismutase activity"/>
    <property type="evidence" value="ECO:0007669"/>
    <property type="project" value="UniProtKB-EC"/>
</dbReference>
<dbReference type="Pfam" id="PF00080">
    <property type="entry name" value="Sod_Cu"/>
    <property type="match status" value="1"/>
</dbReference>
<comment type="similarity">
    <text evidence="6">Belongs to the Cu-Zn superoxide dismutase family.</text>
</comment>
<keyword evidence="3" id="KW-0049">Antioxidant</keyword>
<dbReference type="AlphaFoldDB" id="A0A9P0BPF7"/>
<keyword evidence="7" id="KW-0732">Signal</keyword>
<comment type="cofactor">
    <cofactor evidence="6">
        <name>Zn(2+)</name>
        <dbReference type="ChEBI" id="CHEBI:29105"/>
    </cofactor>
    <text evidence="6">Binds 1 zinc ion per subunit.</text>
</comment>
<keyword evidence="10" id="KW-1185">Reference proteome</keyword>
<dbReference type="PANTHER" id="PTHR10003">
    <property type="entry name" value="SUPEROXIDE DISMUTASE CU-ZN -RELATED"/>
    <property type="match status" value="1"/>
</dbReference>
<dbReference type="PROSITE" id="PS00332">
    <property type="entry name" value="SOD_CU_ZN_2"/>
    <property type="match status" value="1"/>
</dbReference>
<dbReference type="InterPro" id="IPR036423">
    <property type="entry name" value="SOD-like_Cu/Zn_dom_sf"/>
</dbReference>
<dbReference type="InterPro" id="IPR018152">
    <property type="entry name" value="SOD_Cu/Zn_BS"/>
</dbReference>
<evidence type="ECO:0000313" key="10">
    <source>
        <dbReference type="Proteomes" id="UP001154114"/>
    </source>
</evidence>
<dbReference type="CDD" id="cd00305">
    <property type="entry name" value="Cu-Zn_Superoxide_Dismutase"/>
    <property type="match status" value="1"/>
</dbReference>
<accession>A0A9P0BPF7</accession>
<dbReference type="PROSITE" id="PS00087">
    <property type="entry name" value="SOD_CU_ZN_1"/>
    <property type="match status" value="1"/>
</dbReference>
<dbReference type="InterPro" id="IPR001424">
    <property type="entry name" value="SOD_Cu_Zn_dom"/>
</dbReference>
<dbReference type="GO" id="GO:0005507">
    <property type="term" value="F:copper ion binding"/>
    <property type="evidence" value="ECO:0007669"/>
    <property type="project" value="InterPro"/>
</dbReference>
<feature type="domain" description="Superoxide dismutase copper/zinc binding" evidence="8">
    <location>
        <begin position="33"/>
        <end position="165"/>
    </location>
</feature>
<keyword evidence="2 6" id="KW-0862">Zinc</keyword>
<dbReference type="SUPFAM" id="SSF49329">
    <property type="entry name" value="Cu,Zn superoxide dismutase-like"/>
    <property type="match status" value="1"/>
</dbReference>
<keyword evidence="1 6" id="KW-0479">Metal-binding</keyword>
<proteinExistence type="inferred from homology"/>
<dbReference type="PRINTS" id="PR00068">
    <property type="entry name" value="CUZNDISMTASE"/>
</dbReference>
<comment type="catalytic activity">
    <reaction evidence="5 6">
        <text>2 superoxide + 2 H(+) = H2O2 + O2</text>
        <dbReference type="Rhea" id="RHEA:20696"/>
        <dbReference type="ChEBI" id="CHEBI:15378"/>
        <dbReference type="ChEBI" id="CHEBI:15379"/>
        <dbReference type="ChEBI" id="CHEBI:16240"/>
        <dbReference type="ChEBI" id="CHEBI:18421"/>
        <dbReference type="EC" id="1.15.1.1"/>
    </reaction>
</comment>
<feature type="chain" id="PRO_5040308317" description="Superoxide dismutase [Cu-Zn]" evidence="7">
    <location>
        <begin position="18"/>
        <end position="201"/>
    </location>
</feature>
<evidence type="ECO:0000259" key="8">
    <source>
        <dbReference type="Pfam" id="PF00080"/>
    </source>
</evidence>
<keyword evidence="6" id="KW-0186">Copper</keyword>
<dbReference type="EC" id="1.15.1.1" evidence="6"/>
<evidence type="ECO:0000256" key="4">
    <source>
        <dbReference type="ARBA" id="ARBA00023002"/>
    </source>
</evidence>
<evidence type="ECO:0000256" key="6">
    <source>
        <dbReference type="RuleBase" id="RU000393"/>
    </source>
</evidence>
<evidence type="ECO:0000256" key="3">
    <source>
        <dbReference type="ARBA" id="ARBA00022862"/>
    </source>
</evidence>
<sequence>MFIRWCYITLLFTVATANDGIRSAVARLKAENVDGTIIFTETAEGVRVTGTIAGMDPGLHGFHVHQLGDTSTCDAAGPHFNPSQVLHAGRLHPSRHVGDLGNVEFMDNKVAVLNYVDTVLALRGPNNILGRTLVLHEHVDDLGEGGHELSSTTGNAGPRVACAVIGIYGNDAAWYQENSAVSLSPSLLLFILSAAGLFNLL</sequence>
<dbReference type="Proteomes" id="UP001154114">
    <property type="component" value="Chromosome 14"/>
</dbReference>
<evidence type="ECO:0000313" key="9">
    <source>
        <dbReference type="EMBL" id="CAH0585642.1"/>
    </source>
</evidence>
<dbReference type="Gene3D" id="2.60.40.200">
    <property type="entry name" value="Superoxide dismutase, copper/zinc binding domain"/>
    <property type="match status" value="1"/>
</dbReference>
<organism evidence="9 10">
    <name type="scientific">Chrysodeixis includens</name>
    <name type="common">Soybean looper</name>
    <name type="synonym">Pseudoplusia includens</name>
    <dbReference type="NCBI Taxonomy" id="689277"/>
    <lineage>
        <taxon>Eukaryota</taxon>
        <taxon>Metazoa</taxon>
        <taxon>Ecdysozoa</taxon>
        <taxon>Arthropoda</taxon>
        <taxon>Hexapoda</taxon>
        <taxon>Insecta</taxon>
        <taxon>Pterygota</taxon>
        <taxon>Neoptera</taxon>
        <taxon>Endopterygota</taxon>
        <taxon>Lepidoptera</taxon>
        <taxon>Glossata</taxon>
        <taxon>Ditrysia</taxon>
        <taxon>Noctuoidea</taxon>
        <taxon>Noctuidae</taxon>
        <taxon>Plusiinae</taxon>
        <taxon>Chrysodeixis</taxon>
    </lineage>
</organism>
<feature type="signal peptide" evidence="7">
    <location>
        <begin position="1"/>
        <end position="17"/>
    </location>
</feature>
<protein>
    <recommendedName>
        <fullName evidence="6">Superoxide dismutase [Cu-Zn]</fullName>
        <ecNumber evidence="6">1.15.1.1</ecNumber>
    </recommendedName>
</protein>
<dbReference type="InterPro" id="IPR024134">
    <property type="entry name" value="SOD_Cu/Zn_/chaperone"/>
</dbReference>
<dbReference type="EMBL" id="LR824017">
    <property type="protein sequence ID" value="CAH0585642.1"/>
    <property type="molecule type" value="Genomic_DNA"/>
</dbReference>
<gene>
    <name evidence="9" type="ORF">CINC_LOCUS2957</name>
</gene>
<evidence type="ECO:0000256" key="1">
    <source>
        <dbReference type="ARBA" id="ARBA00022723"/>
    </source>
</evidence>
<name>A0A9P0BPF7_CHRIL</name>
<dbReference type="OrthoDB" id="2015551at2759"/>
<keyword evidence="4 6" id="KW-0560">Oxidoreductase</keyword>